<reference evidence="2 3" key="1">
    <citation type="submission" date="2016-03" db="EMBL/GenBank/DDBJ databases">
        <authorList>
            <person name="Ploux O."/>
        </authorList>
    </citation>
    <scope>NUCLEOTIDE SEQUENCE [LARGE SCALE GENOMIC DNA]</scope>
    <source>
        <strain evidence="2 3">R0</strain>
    </source>
</reference>
<dbReference type="Pfam" id="PF07843">
    <property type="entry name" value="DUF1634"/>
    <property type="match status" value="1"/>
</dbReference>
<keyword evidence="1" id="KW-1133">Transmembrane helix</keyword>
<gene>
    <name evidence="2" type="ORF">AZI86_12920</name>
</gene>
<evidence type="ECO:0008006" key="4">
    <source>
        <dbReference type="Google" id="ProtNLM"/>
    </source>
</evidence>
<keyword evidence="3" id="KW-1185">Reference proteome</keyword>
<comment type="caution">
    <text evidence="2">The sequence shown here is derived from an EMBL/GenBank/DDBJ whole genome shotgun (WGS) entry which is preliminary data.</text>
</comment>
<feature type="transmembrane region" description="Helical" evidence="1">
    <location>
        <begin position="78"/>
        <end position="105"/>
    </location>
</feature>
<keyword evidence="1" id="KW-0472">Membrane</keyword>
<organism evidence="2 3">
    <name type="scientific">Bdellovibrio bacteriovorus</name>
    <dbReference type="NCBI Taxonomy" id="959"/>
    <lineage>
        <taxon>Bacteria</taxon>
        <taxon>Pseudomonadati</taxon>
        <taxon>Bdellovibrionota</taxon>
        <taxon>Bdellovibrionia</taxon>
        <taxon>Bdellovibrionales</taxon>
        <taxon>Pseudobdellovibrionaceae</taxon>
        <taxon>Bdellovibrio</taxon>
    </lineage>
</organism>
<feature type="transmembrane region" description="Helical" evidence="1">
    <location>
        <begin position="26"/>
        <end position="47"/>
    </location>
</feature>
<protein>
    <recommendedName>
        <fullName evidence="4">DUF1634 domain-containing protein</fullName>
    </recommendedName>
</protein>
<evidence type="ECO:0000256" key="1">
    <source>
        <dbReference type="SAM" id="Phobius"/>
    </source>
</evidence>
<proteinExistence type="predicted"/>
<name>A0A150WJM0_BDEBC</name>
<feature type="transmembrane region" description="Helical" evidence="1">
    <location>
        <begin position="112"/>
        <end position="131"/>
    </location>
</feature>
<dbReference type="Proteomes" id="UP000075320">
    <property type="component" value="Unassembled WGS sequence"/>
</dbReference>
<sequence>MSVVETPKTSSSVTEMHRLELIVSQLLRLGVLIAGALLFIGWVWMWINGNDISGNLKEYNPTTFTDTLQWAVIMQDRALLTTMMGLVILVTLPVVRVLLTAILFIKQKDYRLAIMAIFVFAFLCSSFFLGIDL</sequence>
<dbReference type="EMBL" id="LUKE01000003">
    <property type="protein sequence ID" value="KYG63721.1"/>
    <property type="molecule type" value="Genomic_DNA"/>
</dbReference>
<evidence type="ECO:0000313" key="3">
    <source>
        <dbReference type="Proteomes" id="UP000075320"/>
    </source>
</evidence>
<dbReference type="RefSeq" id="WP_061835615.1">
    <property type="nucleotide sequence ID" value="NZ_LUKE01000003.1"/>
</dbReference>
<evidence type="ECO:0000313" key="2">
    <source>
        <dbReference type="EMBL" id="KYG63721.1"/>
    </source>
</evidence>
<dbReference type="AlphaFoldDB" id="A0A150WJM0"/>
<dbReference type="InterPro" id="IPR012861">
    <property type="entry name" value="DUF1634"/>
</dbReference>
<accession>A0A150WJM0</accession>
<keyword evidence="1" id="KW-0812">Transmembrane</keyword>